<dbReference type="SUPFAM" id="SSF52540">
    <property type="entry name" value="P-loop containing nucleoside triphosphate hydrolases"/>
    <property type="match status" value="1"/>
</dbReference>
<keyword evidence="6" id="KW-0808">Transferase</keyword>
<keyword evidence="2" id="KW-0067">ATP-binding</keyword>
<proteinExistence type="predicted"/>
<dbReference type="InterPro" id="IPR027417">
    <property type="entry name" value="P-loop_NTPase"/>
</dbReference>
<keyword evidence="3" id="KW-0175">Coiled coil</keyword>
<protein>
    <submittedName>
        <fullName evidence="6">Polysaccharide biosynthesis tyrosine autokinase</fullName>
        <ecNumber evidence="6">2.7.10.2</ecNumber>
    </submittedName>
</protein>
<dbReference type="Gene3D" id="3.40.50.300">
    <property type="entry name" value="P-loop containing nucleotide triphosphate hydrolases"/>
    <property type="match status" value="1"/>
</dbReference>
<dbReference type="EC" id="2.7.10.2" evidence="6"/>
<keyword evidence="4" id="KW-0812">Transmembrane</keyword>
<evidence type="ECO:0000256" key="1">
    <source>
        <dbReference type="ARBA" id="ARBA00022741"/>
    </source>
</evidence>
<feature type="chain" id="PRO_5021826493" evidence="5">
    <location>
        <begin position="31"/>
        <end position="727"/>
    </location>
</feature>
<feature type="coiled-coil region" evidence="3">
    <location>
        <begin position="300"/>
        <end position="327"/>
    </location>
</feature>
<dbReference type="NCBIfam" id="TIGR01007">
    <property type="entry name" value="eps_fam"/>
    <property type="match status" value="1"/>
</dbReference>
<accession>A0A537JHC5</accession>
<dbReference type="PANTHER" id="PTHR32309:SF13">
    <property type="entry name" value="FERRIC ENTEROBACTIN TRANSPORT PROTEIN FEPE"/>
    <property type="match status" value="1"/>
</dbReference>
<keyword evidence="6" id="KW-0418">Kinase</keyword>
<organism evidence="6 7">
    <name type="scientific">Candidatus Segetimicrobium genomatis</name>
    <dbReference type="NCBI Taxonomy" id="2569760"/>
    <lineage>
        <taxon>Bacteria</taxon>
        <taxon>Bacillati</taxon>
        <taxon>Candidatus Sysuimicrobiota</taxon>
        <taxon>Candidatus Sysuimicrobiia</taxon>
        <taxon>Candidatus Sysuimicrobiales</taxon>
        <taxon>Candidatus Segetimicrobiaceae</taxon>
        <taxon>Candidatus Segetimicrobium</taxon>
    </lineage>
</organism>
<keyword evidence="1" id="KW-0547">Nucleotide-binding</keyword>
<comment type="caution">
    <text evidence="6">The sequence shown here is derived from an EMBL/GenBank/DDBJ whole genome shotgun (WGS) entry which is preliminary data.</text>
</comment>
<dbReference type="InterPro" id="IPR005702">
    <property type="entry name" value="Wzc-like_C"/>
</dbReference>
<dbReference type="Proteomes" id="UP000318093">
    <property type="component" value="Unassembled WGS sequence"/>
</dbReference>
<dbReference type="PANTHER" id="PTHR32309">
    <property type="entry name" value="TYROSINE-PROTEIN KINASE"/>
    <property type="match status" value="1"/>
</dbReference>
<dbReference type="GO" id="GO:0005524">
    <property type="term" value="F:ATP binding"/>
    <property type="evidence" value="ECO:0007669"/>
    <property type="project" value="UniProtKB-KW"/>
</dbReference>
<sequence>MEFWAYYRILKRRRWLLVAALLAAIVVAIAANRPQVGDFDSSANLSVPSMQRFFFVYGTQGSQNLAVDRTPQALDLVRGRDLAERVVQRFNLSMRPDELQRRLIVEKDPTLNLIRVSVSGKTPAEAVGLTNAVADTAASYDQELQRREATLAREFIEKQADGVATNPRGAEDALLDFQQQNGVALATPVNAEVAGLETQARQVDLSLAEIDARLTADRAQLHSQAATRSDKEITENPIAQILRGQLVQLEVALTSELATHTERYPSVVTTKAKIQAIKDRLKDELSKVVSTEKVAFNPIYDAIARDVINLEAEKVALQAKREGLRQGLVRMTRALPDTAQKQIEQSRLVRSVDIQSRVFANLQAQVTDARLKEQEVQVLGSLTVVDQARTARRAPFRGLQFKVTLASVLGVLGGAGLAFFLEYLDDTLRTPENAERLLGVPALVAVPFHNPPFDEAYRLLRVNVEAKKNGNGRGKGGGGGAFVVTSSRPREGSSTVVANLARAFARAGRRTIVVDAALRQPVQHVNFLVANSKGLTEVLRGEAALDDTLAPTTVPNLSVLPSGAMRPGADELLGSTAMADVLAELRQRADVVLVDTPAAGASTDAITVARFASGVLLVLDARRRAPLGVAEQVKSQLARVGAKVLGLVVTKVRPDLVHSYVFQERLDAPPRRLRLPPPPPLAVSVSGAVVLFFVLGVLAGLAVKAAQTSGVLLSIWTTAAQLGGRVP</sequence>
<reference evidence="6 7" key="1">
    <citation type="journal article" date="2019" name="Nat. Microbiol.">
        <title>Mediterranean grassland soil C-N compound turnover is dependent on rainfall and depth, and is mediated by genomically divergent microorganisms.</title>
        <authorList>
            <person name="Diamond S."/>
            <person name="Andeer P.F."/>
            <person name="Li Z."/>
            <person name="Crits-Christoph A."/>
            <person name="Burstein D."/>
            <person name="Anantharaman K."/>
            <person name="Lane K.R."/>
            <person name="Thomas B.C."/>
            <person name="Pan C."/>
            <person name="Northen T.R."/>
            <person name="Banfield J.F."/>
        </authorList>
    </citation>
    <scope>NUCLEOTIDE SEQUENCE [LARGE SCALE GENOMIC DNA]</scope>
    <source>
        <strain evidence="6">NP_6</strain>
    </source>
</reference>
<evidence type="ECO:0000256" key="4">
    <source>
        <dbReference type="SAM" id="Phobius"/>
    </source>
</evidence>
<evidence type="ECO:0000256" key="3">
    <source>
        <dbReference type="SAM" id="Coils"/>
    </source>
</evidence>
<dbReference type="GO" id="GO:0004715">
    <property type="term" value="F:non-membrane spanning protein tyrosine kinase activity"/>
    <property type="evidence" value="ECO:0007669"/>
    <property type="project" value="UniProtKB-EC"/>
</dbReference>
<dbReference type="AlphaFoldDB" id="A0A537JHC5"/>
<dbReference type="CDD" id="cd05387">
    <property type="entry name" value="BY-kinase"/>
    <property type="match status" value="1"/>
</dbReference>
<dbReference type="InterPro" id="IPR050445">
    <property type="entry name" value="Bact_polysacc_biosynth/exp"/>
</dbReference>
<feature type="transmembrane region" description="Helical" evidence="4">
    <location>
        <begin position="681"/>
        <end position="703"/>
    </location>
</feature>
<keyword evidence="4" id="KW-1133">Transmembrane helix</keyword>
<evidence type="ECO:0000256" key="5">
    <source>
        <dbReference type="SAM" id="SignalP"/>
    </source>
</evidence>
<keyword evidence="4" id="KW-0472">Membrane</keyword>
<dbReference type="GO" id="GO:0005886">
    <property type="term" value="C:plasma membrane"/>
    <property type="evidence" value="ECO:0007669"/>
    <property type="project" value="TreeGrafter"/>
</dbReference>
<feature type="signal peptide" evidence="5">
    <location>
        <begin position="1"/>
        <end position="30"/>
    </location>
</feature>
<evidence type="ECO:0000256" key="2">
    <source>
        <dbReference type="ARBA" id="ARBA00022840"/>
    </source>
</evidence>
<dbReference type="EMBL" id="VBAN01000136">
    <property type="protein sequence ID" value="TMI82939.1"/>
    <property type="molecule type" value="Genomic_DNA"/>
</dbReference>
<name>A0A537JHC5_9BACT</name>
<evidence type="ECO:0000313" key="7">
    <source>
        <dbReference type="Proteomes" id="UP000318093"/>
    </source>
</evidence>
<keyword evidence="5" id="KW-0732">Signal</keyword>
<gene>
    <name evidence="6" type="ORF">E6H03_04650</name>
</gene>
<evidence type="ECO:0000313" key="6">
    <source>
        <dbReference type="EMBL" id="TMI82939.1"/>
    </source>
</evidence>